<proteinExistence type="predicted"/>
<evidence type="ECO:0000313" key="2">
    <source>
        <dbReference type="Proteomes" id="UP001066276"/>
    </source>
</evidence>
<evidence type="ECO:0000313" key="1">
    <source>
        <dbReference type="EMBL" id="KAJ1163557.1"/>
    </source>
</evidence>
<name>A0AAV7SHJ7_PLEWA</name>
<dbReference type="AlphaFoldDB" id="A0AAV7SHJ7"/>
<organism evidence="1 2">
    <name type="scientific">Pleurodeles waltl</name>
    <name type="common">Iberian ribbed newt</name>
    <dbReference type="NCBI Taxonomy" id="8319"/>
    <lineage>
        <taxon>Eukaryota</taxon>
        <taxon>Metazoa</taxon>
        <taxon>Chordata</taxon>
        <taxon>Craniata</taxon>
        <taxon>Vertebrata</taxon>
        <taxon>Euteleostomi</taxon>
        <taxon>Amphibia</taxon>
        <taxon>Batrachia</taxon>
        <taxon>Caudata</taxon>
        <taxon>Salamandroidea</taxon>
        <taxon>Salamandridae</taxon>
        <taxon>Pleurodelinae</taxon>
        <taxon>Pleurodeles</taxon>
    </lineage>
</organism>
<keyword evidence="2" id="KW-1185">Reference proteome</keyword>
<reference evidence="1" key="1">
    <citation type="journal article" date="2022" name="bioRxiv">
        <title>Sequencing and chromosome-scale assembly of the giantPleurodeles waltlgenome.</title>
        <authorList>
            <person name="Brown T."/>
            <person name="Elewa A."/>
            <person name="Iarovenko S."/>
            <person name="Subramanian E."/>
            <person name="Araus A.J."/>
            <person name="Petzold A."/>
            <person name="Susuki M."/>
            <person name="Suzuki K.-i.T."/>
            <person name="Hayashi T."/>
            <person name="Toyoda A."/>
            <person name="Oliveira C."/>
            <person name="Osipova E."/>
            <person name="Leigh N.D."/>
            <person name="Simon A."/>
            <person name="Yun M.H."/>
        </authorList>
    </citation>
    <scope>NUCLEOTIDE SEQUENCE</scope>
    <source>
        <strain evidence="1">20211129_DDA</strain>
        <tissue evidence="1">Liver</tissue>
    </source>
</reference>
<dbReference type="Proteomes" id="UP001066276">
    <property type="component" value="Chromosome 4_2"/>
</dbReference>
<protein>
    <submittedName>
        <fullName evidence="1">Uncharacterized protein</fullName>
    </submittedName>
</protein>
<dbReference type="EMBL" id="JANPWB010000008">
    <property type="protein sequence ID" value="KAJ1163557.1"/>
    <property type="molecule type" value="Genomic_DNA"/>
</dbReference>
<sequence length="162" mass="19147">MQLLEHSTEYELVNKHVKRRDWRVEYIVHVLTFGYYERCFFLFSDRNQDVSPFVSSTVAPTPQPEKQQLRKKRARMIAKVLTSLQDLAKAKRTQHLSLKKQPALNKTQATQARSLQAHCYARKDITVRAWMSRLEKRLDHIEAMIGRVEERLDAAFRRGAFF</sequence>
<accession>A0AAV7SHJ7</accession>
<comment type="caution">
    <text evidence="1">The sequence shown here is derived from an EMBL/GenBank/DDBJ whole genome shotgun (WGS) entry which is preliminary data.</text>
</comment>
<gene>
    <name evidence="1" type="ORF">NDU88_004015</name>
</gene>